<keyword evidence="2" id="KW-1185">Reference proteome</keyword>
<comment type="caution">
    <text evidence="1">The sequence shown here is derived from an EMBL/GenBank/DDBJ whole genome shotgun (WGS) entry which is preliminary data.</text>
</comment>
<organism evidence="1 2">
    <name type="scientific">Ameca splendens</name>
    <dbReference type="NCBI Taxonomy" id="208324"/>
    <lineage>
        <taxon>Eukaryota</taxon>
        <taxon>Metazoa</taxon>
        <taxon>Chordata</taxon>
        <taxon>Craniata</taxon>
        <taxon>Vertebrata</taxon>
        <taxon>Euteleostomi</taxon>
        <taxon>Actinopterygii</taxon>
        <taxon>Neopterygii</taxon>
        <taxon>Teleostei</taxon>
        <taxon>Neoteleostei</taxon>
        <taxon>Acanthomorphata</taxon>
        <taxon>Ovalentaria</taxon>
        <taxon>Atherinomorphae</taxon>
        <taxon>Cyprinodontiformes</taxon>
        <taxon>Goodeidae</taxon>
        <taxon>Ameca</taxon>
    </lineage>
</organism>
<evidence type="ECO:0000313" key="1">
    <source>
        <dbReference type="EMBL" id="MEQ2283213.1"/>
    </source>
</evidence>
<accession>A0ABV0XP10</accession>
<proteinExistence type="predicted"/>
<gene>
    <name evidence="1" type="ORF">AMECASPLE_008988</name>
</gene>
<dbReference type="Proteomes" id="UP001469553">
    <property type="component" value="Unassembled WGS sequence"/>
</dbReference>
<name>A0ABV0XP10_9TELE</name>
<protein>
    <submittedName>
        <fullName evidence="1">Uncharacterized protein</fullName>
    </submittedName>
</protein>
<dbReference type="EMBL" id="JAHRIP010009897">
    <property type="protein sequence ID" value="MEQ2283213.1"/>
    <property type="molecule type" value="Genomic_DNA"/>
</dbReference>
<evidence type="ECO:0000313" key="2">
    <source>
        <dbReference type="Proteomes" id="UP001469553"/>
    </source>
</evidence>
<reference evidence="1 2" key="1">
    <citation type="submission" date="2021-06" db="EMBL/GenBank/DDBJ databases">
        <authorList>
            <person name="Palmer J.M."/>
        </authorList>
    </citation>
    <scope>NUCLEOTIDE SEQUENCE [LARGE SCALE GENOMIC DNA]</scope>
    <source>
        <strain evidence="1 2">AS_MEX2019</strain>
        <tissue evidence="1">Muscle</tissue>
    </source>
</reference>
<sequence length="68" mass="8002">MVERIAKLRAFDALPCNEITGLQEWWKQRESGKKKSLKEYMKVQLFLKIPTVMASVRTDHLRVKLLLS</sequence>